<organism evidence="6 7">
    <name type="scientific">Candidatus Giovannonibacteria bacterium RIFCSPHIGHO2_02_43_13</name>
    <dbReference type="NCBI Taxonomy" id="1798330"/>
    <lineage>
        <taxon>Bacteria</taxon>
        <taxon>Candidatus Giovannoniibacteriota</taxon>
    </lineage>
</organism>
<keyword evidence="2 5" id="KW-0689">Ribosomal protein</keyword>
<evidence type="ECO:0000256" key="5">
    <source>
        <dbReference type="HAMAP-Rule" id="MF_00340"/>
    </source>
</evidence>
<dbReference type="Pfam" id="PF01783">
    <property type="entry name" value="Ribosomal_L32p"/>
    <property type="match status" value="1"/>
</dbReference>
<evidence type="ECO:0000256" key="1">
    <source>
        <dbReference type="ARBA" id="ARBA00008560"/>
    </source>
</evidence>
<accession>A0A1F5WSW5</accession>
<dbReference type="EMBL" id="MFHI01000020">
    <property type="protein sequence ID" value="OGF78733.1"/>
    <property type="molecule type" value="Genomic_DNA"/>
</dbReference>
<dbReference type="PANTHER" id="PTHR35534:SF1">
    <property type="entry name" value="LARGE RIBOSOMAL SUBUNIT PROTEIN BL32"/>
    <property type="match status" value="1"/>
</dbReference>
<dbReference type="NCBIfam" id="TIGR01031">
    <property type="entry name" value="rpmF_bact"/>
    <property type="match status" value="1"/>
</dbReference>
<dbReference type="SUPFAM" id="SSF57829">
    <property type="entry name" value="Zn-binding ribosomal proteins"/>
    <property type="match status" value="1"/>
</dbReference>
<evidence type="ECO:0000313" key="7">
    <source>
        <dbReference type="Proteomes" id="UP000178425"/>
    </source>
</evidence>
<sequence length="80" mass="9142">MTVRMRHTSSHTKNRRSHYKVRVMSAVKCAKCGVAALPHKVCQNCGFYKGREVVDVLKKLTKKERKNKEKELAESKPAEA</sequence>
<dbReference type="InterPro" id="IPR002677">
    <property type="entry name" value="Ribosomal_bL32"/>
</dbReference>
<keyword evidence="3 5" id="KW-0687">Ribonucleoprotein</keyword>
<dbReference type="GO" id="GO:0006412">
    <property type="term" value="P:translation"/>
    <property type="evidence" value="ECO:0007669"/>
    <property type="project" value="UniProtKB-UniRule"/>
</dbReference>
<evidence type="ECO:0000313" key="6">
    <source>
        <dbReference type="EMBL" id="OGF78733.1"/>
    </source>
</evidence>
<dbReference type="Proteomes" id="UP000178425">
    <property type="component" value="Unassembled WGS sequence"/>
</dbReference>
<evidence type="ECO:0000256" key="4">
    <source>
        <dbReference type="ARBA" id="ARBA00035178"/>
    </source>
</evidence>
<proteinExistence type="inferred from homology"/>
<gene>
    <name evidence="5" type="primary">rpmF</name>
    <name evidence="6" type="ORF">A2W54_02995</name>
</gene>
<dbReference type="AlphaFoldDB" id="A0A1F5WSW5"/>
<dbReference type="GO" id="GO:0015934">
    <property type="term" value="C:large ribosomal subunit"/>
    <property type="evidence" value="ECO:0007669"/>
    <property type="project" value="InterPro"/>
</dbReference>
<dbReference type="HAMAP" id="MF_00340">
    <property type="entry name" value="Ribosomal_bL32"/>
    <property type="match status" value="1"/>
</dbReference>
<evidence type="ECO:0000256" key="3">
    <source>
        <dbReference type="ARBA" id="ARBA00023274"/>
    </source>
</evidence>
<dbReference type="InterPro" id="IPR011332">
    <property type="entry name" value="Ribosomal_zn-bd"/>
</dbReference>
<dbReference type="GO" id="GO:0003735">
    <property type="term" value="F:structural constituent of ribosome"/>
    <property type="evidence" value="ECO:0007669"/>
    <property type="project" value="InterPro"/>
</dbReference>
<comment type="similarity">
    <text evidence="1 5">Belongs to the bacterial ribosomal protein bL32 family.</text>
</comment>
<dbReference type="InterPro" id="IPR044957">
    <property type="entry name" value="Ribosomal_bL32_bact"/>
</dbReference>
<reference evidence="6 7" key="1">
    <citation type="journal article" date="2016" name="Nat. Commun.">
        <title>Thousands of microbial genomes shed light on interconnected biogeochemical processes in an aquifer system.</title>
        <authorList>
            <person name="Anantharaman K."/>
            <person name="Brown C.T."/>
            <person name="Hug L.A."/>
            <person name="Sharon I."/>
            <person name="Castelle C.J."/>
            <person name="Probst A.J."/>
            <person name="Thomas B.C."/>
            <person name="Singh A."/>
            <person name="Wilkins M.J."/>
            <person name="Karaoz U."/>
            <person name="Brodie E.L."/>
            <person name="Williams K.H."/>
            <person name="Hubbard S.S."/>
            <person name="Banfield J.F."/>
        </authorList>
    </citation>
    <scope>NUCLEOTIDE SEQUENCE [LARGE SCALE GENOMIC DNA]</scope>
</reference>
<evidence type="ECO:0000256" key="2">
    <source>
        <dbReference type="ARBA" id="ARBA00022980"/>
    </source>
</evidence>
<name>A0A1F5WSW5_9BACT</name>
<protein>
    <recommendedName>
        <fullName evidence="4 5">Large ribosomal subunit protein bL32</fullName>
    </recommendedName>
</protein>
<comment type="caution">
    <text evidence="6">The sequence shown here is derived from an EMBL/GenBank/DDBJ whole genome shotgun (WGS) entry which is preliminary data.</text>
</comment>
<dbReference type="PANTHER" id="PTHR35534">
    <property type="entry name" value="50S RIBOSOMAL PROTEIN L32"/>
    <property type="match status" value="1"/>
</dbReference>